<evidence type="ECO:0000259" key="1">
    <source>
        <dbReference type="PROSITE" id="PS51072"/>
    </source>
</evidence>
<dbReference type="InterPro" id="IPR036168">
    <property type="entry name" value="AP2_Mu_C_sf"/>
</dbReference>
<dbReference type="Pfam" id="PF00928">
    <property type="entry name" value="Adap_comp_sub"/>
    <property type="match status" value="1"/>
</dbReference>
<proteinExistence type="predicted"/>
<dbReference type="Proteomes" id="UP000740883">
    <property type="component" value="Unassembled WGS sequence"/>
</dbReference>
<dbReference type="SUPFAM" id="SSF49447">
    <property type="entry name" value="Second domain of Mu2 adaptin subunit (ap50) of ap2 adaptor"/>
    <property type="match status" value="1"/>
</dbReference>
<gene>
    <name evidence="2" type="ORF">NGRA_2037</name>
</gene>
<evidence type="ECO:0000313" key="3">
    <source>
        <dbReference type="Proteomes" id="UP000740883"/>
    </source>
</evidence>
<protein>
    <recommendedName>
        <fullName evidence="1">MHD domain-containing protein</fullName>
    </recommendedName>
</protein>
<comment type="caution">
    <text evidence="2">The sequence shown here is derived from an EMBL/GenBank/DDBJ whole genome shotgun (WGS) entry which is preliminary data.</text>
</comment>
<dbReference type="AlphaFoldDB" id="A0A9P6KY29"/>
<evidence type="ECO:0000313" key="2">
    <source>
        <dbReference type="EMBL" id="KAF9762406.1"/>
    </source>
</evidence>
<dbReference type="EMBL" id="SBJO01000176">
    <property type="protein sequence ID" value="KAF9762406.1"/>
    <property type="molecule type" value="Genomic_DNA"/>
</dbReference>
<dbReference type="PROSITE" id="PS51072">
    <property type="entry name" value="MHD"/>
    <property type="match status" value="1"/>
</dbReference>
<sequence length="356" mass="40845">MIEELFITHNGKVILGDPQAYPKDPEYPTHVVANKQLTQIKVNDLEISALYSNMDVFFILDYLEKLTAEIEGEVCTLTYNKVQENYFSILGVVHRYQVVITPREKSNSFAYIQSNDIYVDVIETYNVVLNREVFPKEDVLLDDSQDIVVSNPDPKNNTILRNDVMGFCFIKPGFLDTKTVKLIINKNNLNYISKNKLTEKFNKIEVEMDVTNKSQEVLKYTTKSKSPPPVSLIKENGVYKLTTTEAIFENLEIQIPVPDQIKRLKIKNSKGLASHDENMSVVKWIFKNEKVGRCYISFELETFVDQRCSNEVNVTFTIPKSSNSHMKIDKAVCLGHPGVNVWIKYDLCSGCYKIRV</sequence>
<reference evidence="2 3" key="1">
    <citation type="journal article" date="2020" name="Genome Biol. Evol.">
        <title>Comparative genomics of strictly vertically transmitted, feminizing microsporidia endosymbionts of amphipod crustaceans.</title>
        <authorList>
            <person name="Cormier A."/>
            <person name="Chebbi M.A."/>
            <person name="Giraud I."/>
            <person name="Wattier R."/>
            <person name="Teixeira M."/>
            <person name="Gilbert C."/>
            <person name="Rigaud T."/>
            <person name="Cordaux R."/>
        </authorList>
    </citation>
    <scope>NUCLEOTIDE SEQUENCE [LARGE SCALE GENOMIC DNA]</scope>
    <source>
        <strain evidence="2 3">Ou3-Ou53</strain>
    </source>
</reference>
<dbReference type="OrthoDB" id="2189860at2759"/>
<accession>A0A9P6KY29</accession>
<organism evidence="2 3">
    <name type="scientific">Nosema granulosis</name>
    <dbReference type="NCBI Taxonomy" id="83296"/>
    <lineage>
        <taxon>Eukaryota</taxon>
        <taxon>Fungi</taxon>
        <taxon>Fungi incertae sedis</taxon>
        <taxon>Microsporidia</taxon>
        <taxon>Nosematidae</taxon>
        <taxon>Nosema</taxon>
    </lineage>
</organism>
<dbReference type="InterPro" id="IPR028565">
    <property type="entry name" value="MHD"/>
</dbReference>
<feature type="domain" description="MHD" evidence="1">
    <location>
        <begin position="114"/>
        <end position="355"/>
    </location>
</feature>
<name>A0A9P6KY29_9MICR</name>
<dbReference type="Gene3D" id="2.60.40.1170">
    <property type="entry name" value="Mu homology domain, subdomain B"/>
    <property type="match status" value="2"/>
</dbReference>
<keyword evidence="3" id="KW-1185">Reference proteome</keyword>